<name>A0A9X9LHS9_GULGU</name>
<reference evidence="1 2" key="1">
    <citation type="submission" date="2018-10" db="EMBL/GenBank/DDBJ databases">
        <authorList>
            <person name="Ekblom R."/>
            <person name="Jareborg N."/>
        </authorList>
    </citation>
    <scope>NUCLEOTIDE SEQUENCE [LARGE SCALE GENOMIC DNA]</scope>
    <source>
        <tissue evidence="1">Muscle</tissue>
    </source>
</reference>
<organism evidence="1 2">
    <name type="scientific">Gulo gulo</name>
    <name type="common">Wolverine</name>
    <name type="synonym">Gluton</name>
    <dbReference type="NCBI Taxonomy" id="48420"/>
    <lineage>
        <taxon>Eukaryota</taxon>
        <taxon>Metazoa</taxon>
        <taxon>Chordata</taxon>
        <taxon>Craniata</taxon>
        <taxon>Vertebrata</taxon>
        <taxon>Euteleostomi</taxon>
        <taxon>Mammalia</taxon>
        <taxon>Eutheria</taxon>
        <taxon>Laurasiatheria</taxon>
        <taxon>Carnivora</taxon>
        <taxon>Caniformia</taxon>
        <taxon>Musteloidea</taxon>
        <taxon>Mustelidae</taxon>
        <taxon>Guloninae</taxon>
        <taxon>Gulo</taxon>
    </lineage>
</organism>
<dbReference type="Proteomes" id="UP000269945">
    <property type="component" value="Unassembled WGS sequence"/>
</dbReference>
<dbReference type="EMBL" id="CYRY02003958">
    <property type="protein sequence ID" value="VCW68507.1"/>
    <property type="molecule type" value="Genomic_DNA"/>
</dbReference>
<dbReference type="AlphaFoldDB" id="A0A9X9LHS9"/>
<protein>
    <submittedName>
        <fullName evidence="1">Uncharacterized protein</fullName>
    </submittedName>
</protein>
<accession>A0A9X9LHS9</accession>
<sequence>MNRSWCLDFGKFCVLPHRSIPHIDRQAKNSHKCSKNREPEILHKDSLIPAENRTLSQSSIDRVPWMDTTSQVPASFHLCLLSLRTPHHQLFSLVSLCLPFPGTVFTPHSRPQHPDMLCSAHRLPARLCPPCRRHQRCNPSKHASGSRVPDMLCRRILTSALRHTVTNTIWVKKLRHHNFQHFYRKSQRSK</sequence>
<evidence type="ECO:0000313" key="1">
    <source>
        <dbReference type="EMBL" id="VCW68507.1"/>
    </source>
</evidence>
<gene>
    <name evidence="1" type="ORF">BN2614_LOCUS2</name>
</gene>
<evidence type="ECO:0000313" key="2">
    <source>
        <dbReference type="Proteomes" id="UP000269945"/>
    </source>
</evidence>
<proteinExistence type="predicted"/>
<keyword evidence="2" id="KW-1185">Reference proteome</keyword>
<comment type="caution">
    <text evidence="1">The sequence shown here is derived from an EMBL/GenBank/DDBJ whole genome shotgun (WGS) entry which is preliminary data.</text>
</comment>